<dbReference type="AlphaFoldDB" id="A0A4P9YDB8"/>
<name>A0A4P9YDB8_ROZAC</name>
<evidence type="ECO:0000313" key="2">
    <source>
        <dbReference type="Proteomes" id="UP000281549"/>
    </source>
</evidence>
<proteinExistence type="predicted"/>
<dbReference type="Proteomes" id="UP000281549">
    <property type="component" value="Unassembled WGS sequence"/>
</dbReference>
<sequence length="165" mass="19163">MPSLTQSEDSPDIIEFKDEGARTFVVSWLLKGIIPFELFPFFSNSEYFPTSEKQAENLNHQKKAGILLRDLVSCFLFFLLYADLEQIGLLQEQAENQNMLRIRDPLTLDHFYLVEVKLHESGDSKQLADDQMEFRCWPLSCFLSFAVQTVEKKQVENPVLQEEHA</sequence>
<accession>A0A4P9YDB8</accession>
<evidence type="ECO:0000313" key="1">
    <source>
        <dbReference type="EMBL" id="RKP17125.1"/>
    </source>
</evidence>
<organism evidence="1 2">
    <name type="scientific">Rozella allomycis (strain CSF55)</name>
    <dbReference type="NCBI Taxonomy" id="988480"/>
    <lineage>
        <taxon>Eukaryota</taxon>
        <taxon>Fungi</taxon>
        <taxon>Fungi incertae sedis</taxon>
        <taxon>Cryptomycota</taxon>
        <taxon>Cryptomycota incertae sedis</taxon>
        <taxon>Rozella</taxon>
    </lineage>
</organism>
<dbReference type="EMBL" id="ML006015">
    <property type="protein sequence ID" value="RKP17125.1"/>
    <property type="molecule type" value="Genomic_DNA"/>
</dbReference>
<gene>
    <name evidence="1" type="ORF">ROZALSC1DRAFT_31040</name>
</gene>
<protein>
    <submittedName>
        <fullName evidence="1">Uncharacterized protein</fullName>
    </submittedName>
</protein>
<reference evidence="2" key="1">
    <citation type="journal article" date="2018" name="Nat. Microbiol.">
        <title>Leveraging single-cell genomics to expand the fungal tree of life.</title>
        <authorList>
            <person name="Ahrendt S.R."/>
            <person name="Quandt C.A."/>
            <person name="Ciobanu D."/>
            <person name="Clum A."/>
            <person name="Salamov A."/>
            <person name="Andreopoulos B."/>
            <person name="Cheng J.F."/>
            <person name="Woyke T."/>
            <person name="Pelin A."/>
            <person name="Henrissat B."/>
            <person name="Reynolds N.K."/>
            <person name="Benny G.L."/>
            <person name="Smith M.E."/>
            <person name="James T.Y."/>
            <person name="Grigoriev I.V."/>
        </authorList>
    </citation>
    <scope>NUCLEOTIDE SEQUENCE [LARGE SCALE GENOMIC DNA]</scope>
    <source>
        <strain evidence="2">CSF55</strain>
    </source>
</reference>